<dbReference type="Pfam" id="PF26604">
    <property type="entry name" value="CBU_0592"/>
    <property type="match status" value="1"/>
</dbReference>
<keyword evidence="1" id="KW-1133">Transmembrane helix</keyword>
<dbReference type="NCBIfam" id="NF047864">
    <property type="entry name" value="CBU_0592_membra"/>
    <property type="match status" value="1"/>
</dbReference>
<evidence type="ECO:0000313" key="3">
    <source>
        <dbReference type="EMBL" id="BBY74658.1"/>
    </source>
</evidence>
<gene>
    <name evidence="3" type="ORF">MPRF_15570</name>
</gene>
<name>A0A7I7TZY1_MYCPF</name>
<keyword evidence="1" id="KW-0472">Membrane</keyword>
<feature type="domain" description="CBU-0592-like" evidence="2">
    <location>
        <begin position="4"/>
        <end position="76"/>
    </location>
</feature>
<proteinExistence type="predicted"/>
<evidence type="ECO:0000259" key="2">
    <source>
        <dbReference type="Pfam" id="PF26604"/>
    </source>
</evidence>
<organism evidence="3 4">
    <name type="scientific">Mycolicibacterium parafortuitum</name>
    <name type="common">Mycobacterium parafortuitum</name>
    <dbReference type="NCBI Taxonomy" id="39692"/>
    <lineage>
        <taxon>Bacteria</taxon>
        <taxon>Bacillati</taxon>
        <taxon>Actinomycetota</taxon>
        <taxon>Actinomycetes</taxon>
        <taxon>Mycobacteriales</taxon>
        <taxon>Mycobacteriaceae</taxon>
        <taxon>Mycolicibacterium</taxon>
    </lineage>
</organism>
<evidence type="ECO:0000313" key="4">
    <source>
        <dbReference type="Proteomes" id="UP000466554"/>
    </source>
</evidence>
<accession>A0A7I7TZY1</accession>
<dbReference type="InterPro" id="IPR058058">
    <property type="entry name" value="CBU_0592-like"/>
</dbReference>
<protein>
    <recommendedName>
        <fullName evidence="2">CBU-0592-like domain-containing protein</fullName>
    </recommendedName>
</protein>
<keyword evidence="1" id="KW-0812">Transmembrane</keyword>
<feature type="transmembrane region" description="Helical" evidence="1">
    <location>
        <begin position="33"/>
        <end position="54"/>
    </location>
</feature>
<evidence type="ECO:0000256" key="1">
    <source>
        <dbReference type="SAM" id="Phobius"/>
    </source>
</evidence>
<reference evidence="3 4" key="1">
    <citation type="journal article" date="2019" name="Emerg. Microbes Infect.">
        <title>Comprehensive subspecies identification of 175 nontuberculous mycobacteria species based on 7547 genomic profiles.</title>
        <authorList>
            <person name="Matsumoto Y."/>
            <person name="Kinjo T."/>
            <person name="Motooka D."/>
            <person name="Nabeya D."/>
            <person name="Jung N."/>
            <person name="Uechi K."/>
            <person name="Horii T."/>
            <person name="Iida T."/>
            <person name="Fujita J."/>
            <person name="Nakamura S."/>
        </authorList>
    </citation>
    <scope>NUCLEOTIDE SEQUENCE [LARGE SCALE GENOMIC DNA]</scope>
    <source>
        <strain evidence="3 4">JCM 6367</strain>
    </source>
</reference>
<dbReference type="AlphaFoldDB" id="A0A7I7TZY1"/>
<feature type="transmembrane region" description="Helical" evidence="1">
    <location>
        <begin position="60"/>
        <end position="77"/>
    </location>
</feature>
<dbReference type="EMBL" id="AP022598">
    <property type="protein sequence ID" value="BBY74658.1"/>
    <property type="molecule type" value="Genomic_DNA"/>
</dbReference>
<feature type="transmembrane region" description="Helical" evidence="1">
    <location>
        <begin position="6"/>
        <end position="21"/>
    </location>
</feature>
<sequence length="83" mass="8633">MIAAILGWVGTVGTLLAYLMVSRGRLQANSRRYAALNILGGVLGGTASALYGAWPSAVSNFIWAAVGLMTVVSRVTAKTAQLH</sequence>
<dbReference type="Proteomes" id="UP000466554">
    <property type="component" value="Chromosome"/>
</dbReference>